<evidence type="ECO:0000256" key="1">
    <source>
        <dbReference type="SAM" id="SignalP"/>
    </source>
</evidence>
<evidence type="ECO:0000313" key="3">
    <source>
        <dbReference type="Proteomes" id="UP000194474"/>
    </source>
</evidence>
<proteinExistence type="predicted"/>
<dbReference type="Proteomes" id="UP000194474">
    <property type="component" value="Unassembled WGS sequence"/>
</dbReference>
<reference evidence="3" key="1">
    <citation type="submission" date="2017-04" db="EMBL/GenBank/DDBJ databases">
        <authorList>
            <person name="Varghese N."/>
            <person name="Submissions S."/>
        </authorList>
    </citation>
    <scope>NUCLEOTIDE SEQUENCE [LARGE SCALE GENOMIC DNA]</scope>
</reference>
<feature type="chain" id="PRO_5013187315" evidence="1">
    <location>
        <begin position="23"/>
        <end position="174"/>
    </location>
</feature>
<organism evidence="2 3">
    <name type="scientific">Devosia lucknowensis</name>
    <dbReference type="NCBI Taxonomy" id="1096929"/>
    <lineage>
        <taxon>Bacteria</taxon>
        <taxon>Pseudomonadati</taxon>
        <taxon>Pseudomonadota</taxon>
        <taxon>Alphaproteobacteria</taxon>
        <taxon>Hyphomicrobiales</taxon>
        <taxon>Devosiaceae</taxon>
        <taxon>Devosia</taxon>
    </lineage>
</organism>
<feature type="signal peptide" evidence="1">
    <location>
        <begin position="1"/>
        <end position="22"/>
    </location>
</feature>
<name>A0A1Y6EKD9_9HYPH</name>
<dbReference type="AlphaFoldDB" id="A0A1Y6EKD9"/>
<accession>A0A1Y6EKD9</accession>
<sequence length="174" mass="19161">MKRLMMSLLIVTAMASGTPAMDKPNLEAMSNSEIREQASSLHPAALYILSARLLAEGRGQEAANWMYAGQLRYRFLIEAGGDAARDENVLFSALTEQVGRPVNEYIAGNVDEWLAAMQWALDWDEANANGLTSKTQHAAVLKDVRDGLERLMADVEANRAEIPAQREANGLENR</sequence>
<evidence type="ECO:0000313" key="2">
    <source>
        <dbReference type="EMBL" id="SMQ61671.1"/>
    </source>
</evidence>
<keyword evidence="3" id="KW-1185">Reference proteome</keyword>
<keyword evidence="1" id="KW-0732">Signal</keyword>
<dbReference type="EMBL" id="FXWK01000001">
    <property type="protein sequence ID" value="SMQ61671.1"/>
    <property type="molecule type" value="Genomic_DNA"/>
</dbReference>
<protein>
    <submittedName>
        <fullName evidence="2">Uncharacterized protein</fullName>
    </submittedName>
</protein>
<gene>
    <name evidence="2" type="ORF">SAMN06295905_0554</name>
</gene>